<keyword evidence="3" id="KW-0804">Transcription</keyword>
<dbReference type="AlphaFoldDB" id="A0A6C1B2E9"/>
<dbReference type="Proteomes" id="UP000501991">
    <property type="component" value="Chromosome"/>
</dbReference>
<dbReference type="PROSITE" id="PS00041">
    <property type="entry name" value="HTH_ARAC_FAMILY_1"/>
    <property type="match status" value="1"/>
</dbReference>
<dbReference type="InterPro" id="IPR037923">
    <property type="entry name" value="HTH-like"/>
</dbReference>
<dbReference type="Gene3D" id="1.10.10.60">
    <property type="entry name" value="Homeodomain-like"/>
    <property type="match status" value="1"/>
</dbReference>
<dbReference type="SMART" id="SM00342">
    <property type="entry name" value="HTH_ARAC"/>
    <property type="match status" value="1"/>
</dbReference>
<dbReference type="PROSITE" id="PS01124">
    <property type="entry name" value="HTH_ARAC_FAMILY_2"/>
    <property type="match status" value="1"/>
</dbReference>
<organism evidence="5 6">
    <name type="scientific">Nitrogeniibacter mangrovi</name>
    <dbReference type="NCBI Taxonomy" id="2016596"/>
    <lineage>
        <taxon>Bacteria</taxon>
        <taxon>Pseudomonadati</taxon>
        <taxon>Pseudomonadota</taxon>
        <taxon>Betaproteobacteria</taxon>
        <taxon>Rhodocyclales</taxon>
        <taxon>Zoogloeaceae</taxon>
        <taxon>Nitrogeniibacter</taxon>
    </lineage>
</organism>
<dbReference type="GO" id="GO:0005829">
    <property type="term" value="C:cytosol"/>
    <property type="evidence" value="ECO:0007669"/>
    <property type="project" value="TreeGrafter"/>
</dbReference>
<dbReference type="SUPFAM" id="SSF51215">
    <property type="entry name" value="Regulatory protein AraC"/>
    <property type="match status" value="1"/>
</dbReference>
<evidence type="ECO:0000256" key="2">
    <source>
        <dbReference type="ARBA" id="ARBA00023125"/>
    </source>
</evidence>
<keyword evidence="2" id="KW-0238">DNA-binding</keyword>
<feature type="domain" description="HTH araC/xylS-type" evidence="4">
    <location>
        <begin position="177"/>
        <end position="273"/>
    </location>
</feature>
<sequence length="273" mass="28943">MSKETIEQHGPACAGRTGLGGTLELSVRREQRIADVPFPDPCLILVTRGRKTLSVGDQRLSAGPGQLLFVNGGVSASMCNAPEPGGVYAATCVAVAPELVRAHAIARGALPATPWRALAQAPMDSPLAEAVRHVAAGMLAEPPLSDRLLRHRLAEILIALDDLGCWCRIGTVAGAAERVRALLSSAPAEPWSARDVATRLHMSEATLRRLLRAEGAGFRELLNEVRMGTALAMIQGTTMPLQVIANACGYASPSRFAARFKARFGTAPSDLRR</sequence>
<reference evidence="5 6" key="1">
    <citation type="submission" date="2020-02" db="EMBL/GenBank/DDBJ databases">
        <title>Nitrogenibacter mangrovi gen. nov., sp. nov. isolated from mangrove sediment, a denitrifying betaproteobacterium.</title>
        <authorList>
            <person name="Liao H."/>
            <person name="Tian Y."/>
        </authorList>
    </citation>
    <scope>NUCLEOTIDE SEQUENCE [LARGE SCALE GENOMIC DNA]</scope>
    <source>
        <strain evidence="5 6">M9-3-2</strain>
    </source>
</reference>
<protein>
    <submittedName>
        <fullName evidence="5">Helix-turn-helix domain-containing protein</fullName>
    </submittedName>
</protein>
<dbReference type="KEGG" id="azq:G3580_02090"/>
<dbReference type="InterPro" id="IPR018060">
    <property type="entry name" value="HTH_AraC"/>
</dbReference>
<dbReference type="Pfam" id="PF12833">
    <property type="entry name" value="HTH_18"/>
    <property type="match status" value="1"/>
</dbReference>
<dbReference type="InterPro" id="IPR018062">
    <property type="entry name" value="HTH_AraC-typ_CS"/>
</dbReference>
<keyword evidence="1" id="KW-0805">Transcription regulation</keyword>
<dbReference type="EMBL" id="CP048836">
    <property type="protein sequence ID" value="QID16520.1"/>
    <property type="molecule type" value="Genomic_DNA"/>
</dbReference>
<dbReference type="GO" id="GO:0003700">
    <property type="term" value="F:DNA-binding transcription factor activity"/>
    <property type="evidence" value="ECO:0007669"/>
    <property type="project" value="InterPro"/>
</dbReference>
<evidence type="ECO:0000313" key="5">
    <source>
        <dbReference type="EMBL" id="QID16520.1"/>
    </source>
</evidence>
<dbReference type="PANTHER" id="PTHR47894">
    <property type="entry name" value="HTH-TYPE TRANSCRIPTIONAL REGULATOR GADX"/>
    <property type="match status" value="1"/>
</dbReference>
<accession>A0A6C1B2E9</accession>
<name>A0A6C1B2E9_9RHOO</name>
<evidence type="ECO:0000256" key="3">
    <source>
        <dbReference type="ARBA" id="ARBA00023163"/>
    </source>
</evidence>
<dbReference type="RefSeq" id="WP_173763688.1">
    <property type="nucleotide sequence ID" value="NZ_CP048836.1"/>
</dbReference>
<evidence type="ECO:0000313" key="6">
    <source>
        <dbReference type="Proteomes" id="UP000501991"/>
    </source>
</evidence>
<evidence type="ECO:0000256" key="1">
    <source>
        <dbReference type="ARBA" id="ARBA00023015"/>
    </source>
</evidence>
<dbReference type="InterPro" id="IPR009057">
    <property type="entry name" value="Homeodomain-like_sf"/>
</dbReference>
<dbReference type="InterPro" id="IPR009594">
    <property type="entry name" value="Tscrpt_reg_HTH_AraC_N"/>
</dbReference>
<proteinExistence type="predicted"/>
<gene>
    <name evidence="5" type="ORF">G3580_02090</name>
</gene>
<dbReference type="PANTHER" id="PTHR47894:SF4">
    <property type="entry name" value="HTH-TYPE TRANSCRIPTIONAL REGULATOR GADX"/>
    <property type="match status" value="1"/>
</dbReference>
<dbReference type="Pfam" id="PF06719">
    <property type="entry name" value="AraC_N"/>
    <property type="match status" value="1"/>
</dbReference>
<dbReference type="SUPFAM" id="SSF46689">
    <property type="entry name" value="Homeodomain-like"/>
    <property type="match status" value="1"/>
</dbReference>
<evidence type="ECO:0000259" key="4">
    <source>
        <dbReference type="PROSITE" id="PS01124"/>
    </source>
</evidence>
<keyword evidence="6" id="KW-1185">Reference proteome</keyword>
<dbReference type="GO" id="GO:0000976">
    <property type="term" value="F:transcription cis-regulatory region binding"/>
    <property type="evidence" value="ECO:0007669"/>
    <property type="project" value="TreeGrafter"/>
</dbReference>